<feature type="compositionally biased region" description="Low complexity" evidence="3">
    <location>
        <begin position="7095"/>
        <end position="7117"/>
    </location>
</feature>
<feature type="region of interest" description="Disordered" evidence="3">
    <location>
        <begin position="5325"/>
        <end position="5355"/>
    </location>
</feature>
<feature type="non-terminal residue" evidence="6">
    <location>
        <position position="1"/>
    </location>
</feature>
<feature type="compositionally biased region" description="Basic and acidic residues" evidence="3">
    <location>
        <begin position="2890"/>
        <end position="2920"/>
    </location>
</feature>
<dbReference type="SUPFAM" id="SSF51120">
    <property type="entry name" value="beta-Roll"/>
    <property type="match status" value="6"/>
</dbReference>
<evidence type="ECO:0000256" key="2">
    <source>
        <dbReference type="ARBA" id="ARBA00022525"/>
    </source>
</evidence>
<feature type="region of interest" description="Disordered" evidence="3">
    <location>
        <begin position="3931"/>
        <end position="4039"/>
    </location>
</feature>
<dbReference type="SUPFAM" id="SSF53300">
    <property type="entry name" value="vWA-like"/>
    <property type="match status" value="2"/>
</dbReference>
<feature type="region of interest" description="Disordered" evidence="3">
    <location>
        <begin position="1403"/>
        <end position="1422"/>
    </location>
</feature>
<proteinExistence type="predicted"/>
<feature type="region of interest" description="Disordered" evidence="3">
    <location>
        <begin position="6290"/>
        <end position="6349"/>
    </location>
</feature>
<feature type="compositionally biased region" description="Polar residues" evidence="3">
    <location>
        <begin position="3631"/>
        <end position="3641"/>
    </location>
</feature>
<keyword evidence="2" id="KW-0964">Secreted</keyword>
<feature type="domain" description="VWFA" evidence="4">
    <location>
        <begin position="305"/>
        <end position="504"/>
    </location>
</feature>
<feature type="region of interest" description="Disordered" evidence="3">
    <location>
        <begin position="3888"/>
        <end position="3908"/>
    </location>
</feature>
<gene>
    <name evidence="6" type="primary">frpC</name>
    <name evidence="6" type="ORF">SPIL2461_LOCUS19012</name>
</gene>
<feature type="domain" description="LTD" evidence="5">
    <location>
        <begin position="1623"/>
        <end position="1738"/>
    </location>
</feature>
<feature type="compositionally biased region" description="Polar residues" evidence="3">
    <location>
        <begin position="5336"/>
        <end position="5346"/>
    </location>
</feature>
<dbReference type="InterPro" id="IPR002035">
    <property type="entry name" value="VWF_A"/>
</dbReference>
<feature type="compositionally biased region" description="Basic and acidic residues" evidence="3">
    <location>
        <begin position="3298"/>
        <end position="3309"/>
    </location>
</feature>
<comment type="subcellular location">
    <subcellularLocation>
        <location evidence="1">Secreted</location>
    </subcellularLocation>
</comment>
<feature type="compositionally biased region" description="Basic and acidic residues" evidence="3">
    <location>
        <begin position="3936"/>
        <end position="3960"/>
    </location>
</feature>
<feature type="compositionally biased region" description="Polar residues" evidence="3">
    <location>
        <begin position="4006"/>
        <end position="4037"/>
    </location>
</feature>
<dbReference type="InterPro" id="IPR001343">
    <property type="entry name" value="Hemolysn_Ca-bd"/>
</dbReference>
<feature type="compositionally biased region" description="Gly residues" evidence="3">
    <location>
        <begin position="7127"/>
        <end position="7138"/>
    </location>
</feature>
<keyword evidence="7" id="KW-1185">Reference proteome</keyword>
<feature type="region of interest" description="Disordered" evidence="3">
    <location>
        <begin position="3280"/>
        <end position="3309"/>
    </location>
</feature>
<accession>A0A812WF82</accession>
<evidence type="ECO:0000259" key="5">
    <source>
        <dbReference type="PROSITE" id="PS51841"/>
    </source>
</evidence>
<name>A0A812WF82_SYMPI</name>
<feature type="region of interest" description="Disordered" evidence="3">
    <location>
        <begin position="4312"/>
        <end position="4349"/>
    </location>
</feature>
<feature type="region of interest" description="Disordered" evidence="3">
    <location>
        <begin position="3553"/>
        <end position="3585"/>
    </location>
</feature>
<dbReference type="InterPro" id="IPR036465">
    <property type="entry name" value="vWFA_dom_sf"/>
</dbReference>
<dbReference type="PANTHER" id="PTHR38340">
    <property type="entry name" value="S-LAYER PROTEIN"/>
    <property type="match status" value="1"/>
</dbReference>
<feature type="region of interest" description="Disordered" evidence="3">
    <location>
        <begin position="3503"/>
        <end position="3526"/>
    </location>
</feature>
<reference evidence="6" key="1">
    <citation type="submission" date="2021-02" db="EMBL/GenBank/DDBJ databases">
        <authorList>
            <person name="Dougan E. K."/>
            <person name="Rhodes N."/>
            <person name="Thang M."/>
            <person name="Chan C."/>
        </authorList>
    </citation>
    <scope>NUCLEOTIDE SEQUENCE</scope>
</reference>
<comment type="caution">
    <text evidence="6">The sequence shown here is derived from an EMBL/GenBank/DDBJ whole genome shotgun (WGS) entry which is preliminary data.</text>
</comment>
<dbReference type="NCBIfam" id="TIGR03661">
    <property type="entry name" value="T1SS_VCA0849"/>
    <property type="match status" value="2"/>
</dbReference>
<feature type="compositionally biased region" description="Basic and acidic residues" evidence="3">
    <location>
        <begin position="4312"/>
        <end position="4326"/>
    </location>
</feature>
<dbReference type="PROSITE" id="PS00330">
    <property type="entry name" value="HEMOLYSIN_CALCIUM"/>
    <property type="match status" value="11"/>
</dbReference>
<feature type="region of interest" description="Disordered" evidence="3">
    <location>
        <begin position="4584"/>
        <end position="4618"/>
    </location>
</feature>
<dbReference type="GO" id="GO:0005509">
    <property type="term" value="F:calcium ion binding"/>
    <property type="evidence" value="ECO:0007669"/>
    <property type="project" value="InterPro"/>
</dbReference>
<evidence type="ECO:0000313" key="6">
    <source>
        <dbReference type="EMBL" id="CAE7682202.1"/>
    </source>
</evidence>
<feature type="region of interest" description="Disordered" evidence="3">
    <location>
        <begin position="3688"/>
        <end position="3709"/>
    </location>
</feature>
<dbReference type="InterPro" id="IPR011049">
    <property type="entry name" value="Serralysin-like_metalloprot_C"/>
</dbReference>
<dbReference type="InterPro" id="IPR050557">
    <property type="entry name" value="RTX_toxin/Mannuronan_C5-epim"/>
</dbReference>
<feature type="compositionally biased region" description="Basic and acidic residues" evidence="3">
    <location>
        <begin position="4337"/>
        <end position="4349"/>
    </location>
</feature>
<feature type="region of interest" description="Disordered" evidence="3">
    <location>
        <begin position="3028"/>
        <end position="3048"/>
    </location>
</feature>
<feature type="compositionally biased region" description="Acidic residues" evidence="3">
    <location>
        <begin position="2248"/>
        <end position="2264"/>
    </location>
</feature>
<feature type="region of interest" description="Disordered" evidence="3">
    <location>
        <begin position="4460"/>
        <end position="4479"/>
    </location>
</feature>
<dbReference type="Proteomes" id="UP000649617">
    <property type="component" value="Unassembled WGS sequence"/>
</dbReference>
<protein>
    <submittedName>
        <fullName evidence="6">FrpC protein</fullName>
    </submittedName>
</protein>
<dbReference type="SMART" id="SM00327">
    <property type="entry name" value="VWA"/>
    <property type="match status" value="2"/>
</dbReference>
<dbReference type="Gene3D" id="3.40.50.410">
    <property type="entry name" value="von Willebrand factor, type A domain"/>
    <property type="match status" value="2"/>
</dbReference>
<dbReference type="Pfam" id="PF00353">
    <property type="entry name" value="HemolysinCabind"/>
    <property type="match status" value="54"/>
</dbReference>
<dbReference type="OrthoDB" id="436550at2759"/>
<feature type="region of interest" description="Disordered" evidence="3">
    <location>
        <begin position="2622"/>
        <end position="2641"/>
    </location>
</feature>
<dbReference type="Gene3D" id="2.150.10.10">
    <property type="entry name" value="Serralysin-like metalloprotease, C-terminal"/>
    <property type="match status" value="6"/>
</dbReference>
<dbReference type="InterPro" id="IPR001322">
    <property type="entry name" value="Lamin_tail_dom"/>
</dbReference>
<feature type="region of interest" description="Disordered" evidence="3">
    <location>
        <begin position="2890"/>
        <end position="2922"/>
    </location>
</feature>
<feature type="region of interest" description="Disordered" evidence="3">
    <location>
        <begin position="6783"/>
        <end position="6828"/>
    </location>
</feature>
<feature type="region of interest" description="Disordered" evidence="3">
    <location>
        <begin position="6969"/>
        <end position="6992"/>
    </location>
</feature>
<feature type="region of interest" description="Disordered" evidence="3">
    <location>
        <begin position="7093"/>
        <end position="7138"/>
    </location>
</feature>
<dbReference type="InterPro" id="IPR019960">
    <property type="entry name" value="T1SS_VCA0849"/>
</dbReference>
<organism evidence="6 7">
    <name type="scientific">Symbiodinium pilosum</name>
    <name type="common">Dinoflagellate</name>
    <dbReference type="NCBI Taxonomy" id="2952"/>
    <lineage>
        <taxon>Eukaryota</taxon>
        <taxon>Sar</taxon>
        <taxon>Alveolata</taxon>
        <taxon>Dinophyceae</taxon>
        <taxon>Suessiales</taxon>
        <taxon>Symbiodiniaceae</taxon>
        <taxon>Symbiodinium</taxon>
    </lineage>
</organism>
<dbReference type="Pfam" id="PF00092">
    <property type="entry name" value="VWA"/>
    <property type="match status" value="1"/>
</dbReference>
<evidence type="ECO:0000313" key="7">
    <source>
        <dbReference type="Proteomes" id="UP000649617"/>
    </source>
</evidence>
<sequence length="7334" mass="732014">LTGTTNPDLDQPATQGGTDTDGSESITQVVVTLSAGELGWTPTAPITVSGTGPWTFDTSGASLEEVQALVESLSVTPPAGFDGEITVTVETTTAEAATEGGANGASGEECDESDNVDVDVYPFTVTVNDSTPEVVAATKSQVDEDDLVPEGSDQSGSPMDTGSITVDFFGDQPDTADLMAAFAFTGGISAGTGPNGETITYTPMDGGQSLTASIGGVDIIKVEITGAVENSGNVTYNYKVTLLEEMDHQIGDDLESAFDFTANFTVTDSDGDPANGSFDVTVVDDVPQAMDDCVEVQENTPISYDLMFVLDNSGSMNNDSGISGQTRLQAAGEALKELIDAYFAISNDVSIQLLTFAGTAVPVEGVFTTAAAAKAAVQDIVNNPNPDSASTNYEDALAEAQANYAPGASGPTDINTVYFLSDGEPTTRTNDGVNDGGGSGSSLTPGEVAAWEAFLDSKGANAIAVGVGTGISGTDPDLQAVAYPDTPVIVTDFADLANALVGTVPPPVSVSGNVLDGADNTPDTNDAGEDILGADGLGRIESIEVNGEVFTVLDDGTLDVSGTPSSATGSYDNATKLLTIETDLGRLEIQIESHNGSSAGDYTYTPDVSVQHGAPGSPTDETVEDTFTYVVSDGDGDTSSADLVIKIQDGVPDAVDDTATAVAEASARPQNIAIVIDRSGSIDNTEYAQELAAVRTFIQTLIDQGNPGNLAFTVVAFSGSATNFGTYLYDGTGSGLDDFDEIGGSENLDDLLTTSGISNTNGSTNFNAALDTLFSSGSDFLSNDVADLPGHADRIFFLSDGNVTSGPAGITTANKDNILDNDIDLVPVAIGDGVTPSNFVTFFTADIVASEDDVLTATDFDDLADTLIEGLVSDAVAIGNLLSNDIGGSDGFGAPEPIVQIEHNGIVYTDTSGGGADDGMVEFTTAAGGTLIVNLATGAFDYSIDPLVATADQETFTYTVVDGDGDTDTATLVIDIVAPPIAVADTVITNDTSGDPLPVAKSALLHNDTSDPDPSFTDLQASGGDTVGQSGGDIVFDPATSGTGDRSFTYKLENDGLSSSNANVDVIRVSGDSVTGGADDEILIGRDTVDVVSRRVVGRAVGEGGSGNTNFLQFALPIAASGEYVTRIVIDLRAGGDSDARFDPAGSPGSSDYGPTLGTLNGLAAGDISFSPTDSTSSTLQIDFNANSFTAGDGFGFNIDVDDLSGNDGDDFGDGGVTFTVTWSDGSTSVGTFVRDGNSDDSTGIAQTTVAEAAADSLFGEAGDDALFGRAGDDILVGGSGSDTLTGGDGADSFVFTDHVVGTDFDVVTDYDRDEGDVLDISDLVSFSDGSDAIADFFSAVQDGAGTTLKISTDGALPFTDVAFLDGVIQGDTITVILDTTEHNIVGVVVPVQGAARRKKMTDDLTRGYEGQDDITAESAENTPETTFISGSEGSAAVVGQAAAPVNVARPAPGQTVEVQAAPGQVYNLTFPPGGAQVQVQGENFILAFDDNGDGTPDSQIVFLDLVTVVEAGDAPTFTVAGTEVGADVLLNQALALAGQDDATLETAAGQGPQGTGATQYSDDFNETITLLDALGVIDPTLLEFGLIGVEPDEILLAEVEEVEVPLLINEIGVSVRMEVPDLPGTEDPGTPGDYGDEQLFSVASEDSEEEPREYNFVELVNTSGEAFDASGLTLEILNPAGEVVTFTLPGGTVVPANGFVVFYQSSIDPDADGETVFVRIFDAEGNVVGGADVEGADFWALGEDTTDPIAVNLVFENEDGVAESADTFAANLTQAELGGLTDPSFAGAPSDFGSPLIDLNFETFNGQFTGNHHIFSRVDLDDTDSQSDWTTNNTPTDGLLNNTNLLELVAFSAGGGTGGEEPGSGLVRVDLKTGETTAVGDITFEGEILDIAGLTFGQGEDACFLFGYEDDNDRIVKLDPETAEVLEVWTLDGEGVAIDRPGFTFASDGKLYVIGQGEGVFEVNLAGDGTFSLSLVTAANLGTGFELTSLAADPNDPDILYAMGLDGGGTVKLFTISVSTGTVTELPGVITENSGDDEFGLSFDAFGRLWAIDENNERAFQVDPATGAEIPDTSVNLSTVGLPTGFSFESLAIQQVGIDENPWDPLNDDLNPGQVNDDPLAGQNFIQATDPEGEQLEGRGGPDFLFGAQGADSLYGGSEEDYLEQSEKVLEQGIDLLEDALNGDGFEGAAGLNHKPFFNDHNDFLFGEAGDDEMYGGSGGDFMIGGQGDDSLDGGTGDDQIYGDGAGDIDGDGSEGTDGLPDDDQNHEGHDVIAGDALNNVSALFAEDEQEEEEEEEDDGETEVALASMMLAEVDQVVSIPEDIDIGAALAILGGNDTIVAGNGDDKVSGDALATGEDVALALSYSDDSIKRPEDGFGNEDSGFGNDVISGDEGADSIGGDAAAITSGGDYGGLAVAVAKNLAIFGASKADVGSDSIDGGDDDDVIGGDALAVAGGGDGGEGGSGAAYAISYNAAEDGGDAGNDYITGDGDYGSGSGSEFSSEYGGNDRIGGDAAAMGDHATAKAYNTAEGRSSTAGNDTIYGDAVYGDGGEGYTGGNDSIGGDAAAFGKYTATSKAFNTAVDGDEGSAGNDYINAGGGENKVAGDSQAIAEYGSASAYGENTAGDGGSDDGNNAGNDTIHGSVWGADHISGGSQAIAGHTAFAKQSNHAGGENSADDDNNAGNDKIYAYNGENTVAGDAQAIGTGYYSTATAKSHNHTEGDDNKAANNSAGNDTIHAGHQSDKVSGDAQAIAGYDAKAWSTNKAEGDGNDAGNDYIDVGRGHNRVAGDAQAISYHDDAYAYGDNRALDGDGNNAGNDTIHAGNDSDTISGGAQALAKDWAYAEQKNHAGSNRSGDDYNDAGNDKIYAGRGDNVLAGDAQAISSHNDAKAYSHNHANDDDKNRAGDDKIESGNGKDRVSGDAQAIAKDLAWSISENKAEGGSYNNAGNDYIDASHGDNLIAGDSQAISSHGTAKAFGKNTAVEDDDNNAGNDTIKSGNDKDTISGGSMAVAAGFAYANQINYADKGDAGNDSIESDLGSPDDHDEVAGDAMARSLGDDKNDAVAVSINTANGWTGDAGNDTIKAGGGNNYVAGEAMAVNTGDDAKAYADNTATNGAEAGNDKIYTGNHNDVVSGGTQARAKDFAKADTDNLATGYKSSAGNDYIDVGGGWWNKVAGDAQAIAKNIAKAFGNNDAKYGDDNDAGNDTIYAGWGSDTISGGSQAIAGNNAYAEQNNHAGAWATDDDNRAGNDEIHAYDGKNVVAGDAQAIGENFLSVAKAKSHNHAQGDDEEAANNQAGDDKIYTGKDDDKVSGDAQAIAVKYAEARSENKALGDGNLAGNDHIEAGGGDNKVAGDAQAIAGGIAKAYGTNTAGFDDADRDNAAGNDTITAGNGSDTVSGGAQALAGVYAYAKQTNLAGAGGDNESGNRAGNDKITVNGGHNKVAGDAQAISYFGNADAYGKNEAADDGSADGNYAGNDTIYAGDQSDSISGGAQAIAHNDAYASQRNDAGTGDRDDDNRAGNDEIHAYDGHNKVAGDAQALAGDDATAVSVNHADSTDNENDNTADNQAGNDKIYTGQHNDSVSGDAQAIADDEAKATATNTALGEGNQAGNDYIDAGNGMNEVAGDAQADSENGNADAESNNTANGAGNTAGNDTIFGGNDADLIAGGSLATGDTGSAVTNNVANDGGVAGEDSIEGGAGGDTISGDSGSVVVEGGTATANNTAGSYSAAGNDYIDAGSGNNVVAGDAQERAYNNAVAQAYNTADGYKADAGNDEIHAGHQNDKVSGDAQAIAEYDAKATSHNKAFGKYSDAGNDYIDVGHGHNKVAGDAQAISYYDDAKAYGRNDAKDGDYNDAGNDTIHAGNGSDTISGGAQAIAKDDAYAQQINHAGGSKGDDDNNDAGNDEIYAGRGHNVLAGDAQAYSSHDDATAYSHNHAKDDEDNRAGNDKIISENGGDRVSGDAQAIAKDKALSTSENKAEGDDDNEAGNDYIDASHGDNLIAGDSQAISSHGSATAYGENTANDGSGNDAGNDTIKSGNDKDTISGGAMAVAAAAAFAKQVNAADKGDAGNDWIGSDEHPDDDDEVAGDAMARSKGWGYNDAVAVSENTADGRTGDAGNDTIKAGDGDNYVAGEAMAVNTGDDAEAYADNTATGGAEAGNDDIYGGSDEDVVSGGTQARAKDVAKADTDNLATGHGSSAGNDYIDVGGGWWNKVAGDAQAIAKNIAKAFGNNNAKYGDDNTAGNDTIYAGWGSDTISGGSQAIAGNNAYAEQNNHAGESATDDRNKAGNDKIYAYDGKNVVAGDAQAIGKNDHSVAEAKAHNHAQGEDEEAANNQAGDDKIVTGKDDDKVSGDAQAIADKYATATSENKALGDGNLAGNDHIDAGGGHNKVAGDAQAISGYKAWAYGTNTAGFDDADRDNSAGNDTITAGNGSDTVSGGAQAIAYGDAYAKQTNLAGAGGDNESGNRAGNDKITVNGGHNKVAGDAQAISYYDDAKAYGKNEAADDGSADGNYAGNDTIHGGHQSETISGGAQAIAYDDAYAEQMNDAGTGNLDDDNRAGNDEIYAYDGDNKVAGDAQALAGDEATAVSANHADSNDNEPDNTADNQAGNDKIVTGQHNDKVSGDAQAIADDDAKATATNTALGEGNQAGNDHIDAGNGLNKLAGDAQAIAGDYAEAESKNTANGAGNLAGNDTIFGGDDADIIAGGSLAMGDTGSATTTNMALNGGVAGDDSIEGGAGSDTISGESGSLVVTGGTATANNNAFAGSGAGNDMIDGGEGHNVVAGEALETADDGARAYANNTANGDHAGAGNDWIGTGHGSDKIAGDALVTGANGLAKVVNQADDGNATAGSDDIVTGGGNDMAAGDAAAFGAGSKSEAHNTGDYGGGTAGNDTINGVVGEDWLSGDAGSFGSDSGDATAKNTAKVNGSNTANSSAGNDYIVASGENGKDRISGDALAAGVGATALAVNMAMALAGTKDAFAGNDTIKADEGDAGGAGDGDDYIGGDALATAKDGVAIAQNTAKVDGDRLSDAYAGNDHIYGDGDNNVIGGDAASTAEDGGNATATNFAEAKGEHGNEALAGNDYIETRSHERYDGLSDERDLIAGDALTRGDGTTALADNDGEARGSAFAKVGSDTIHAGDDSDAVSGAALATGDEATAYADNDGKGRNHAKVEVDNDYITGGKDRGKLAGEALVTGEDALAKAENTGKGRNDATVKVGNDTIHGGSDFDQISGGALATGDGSDAKTVNKGVARGSSEVYVGNDKIYGGPELYDIGDKIAGDALATGKDGEATAKNTANAHDHATAEVGNDWITGRFGSDTISGDAMTGHDSGDATATNTATVHSGASGATAEAGNDKIYSGSFDSNEKIAGDALTLNHKAVAKAENTARVNDGNGDGNTASAGNDKIVSGGKGEHSIAGDAYAHGDGLADDDSFYMAVVENSAFGNGSSAGNDDIYVGGYSDVAGDALTTGEYGHALVLNQALVDDEALGGQRQAGNDTIKSSDWRYKSIAGDALATGENGNARVQNTVATAAAGVIVGSDFIEAGNGWDWISGDALATDGGDATVLNDLVAENTAKVSEDTILGGGGNDVIAGDALAIGGGNASATNGGDDSIEGGSGNDTISGDVLALGGGTAILIDNAGDDTIDGGSGHDVIYGDSSDVNDTIGGDDVIYGGSGNDLIYGGAGDDFIDGGSGNDTIYGGAGNDTIDGGLGNDIINGGAGADTLTSGSLTDTDTFVFDGSAGFGADADTITDFDDGVGNVDILDLADLLNEGDFGDTGIADAIAQGYVTLNEVAGNLEVSVDLDGSGGGTFNSELVVTLNGVTLADLDELTQIVVVLAMGDGAMDVQEPRSGGTADSGTPGWNERENADSVAPPLIIPPAEPVSARPEVALSAGPPAGEETAGGQGAVIVLGQAGAAQVLTEPGAGQVISIPSRPGDSYVVEFDPTAARVSTEGRDLILDFGQDGGGRIVFSDFADAIGQGGGPSFQIGGQTLAGQLIYGQALALNDPDLELVVAAGPGAQGSGASVYDDNLGSIIELLLGQDVIGATAPELAAPAIPEVEIVDEETLLLAAAEVGPGVGVPPTLLINEVGVSAALDVPPFSEDDGSTGGPAPVVLADVAMLYDFVELFNNTDADTQTFDTTLEILNPAGAVVILDLPDGIVIPVGGFLGLYQDAAAGEGGDATVVGRVFDASGAVVDGFEIADAAPWLLGDDTTAPIAVNLISGDGDALDTFAARLTTAELGVLTGPVWTPNPLVPDNLDLSLDTFNSRFTGDHQVFSRVFDERDEASGAPIDSDSEADWTTNTIPTDGALNTLYGGDGADRDPNPADPLRDNLDPGQAHPDPLAGQTVLAAAAAGELLEGGAGPDFLFGAAGDDSLYGGTQDLADQQSDAALVGGVFDAQDHNDFLSGDAGADRLFGGSGGDYLVGGAGQDSLEGGTGNDRLFGYVAPVGGVDDDFDPGLGRSTEADLIAGDALGLPDPDGGASISATQRNGGGDDTIDGGLGDDLIAGEALAAGNGLVGASVLNSDAEGPSGPTGNDAIEGFDGFDTIAGEALADAGSGNAAAIVENAADQGREVGNDTIRGLGARDVIAGEAFSSASGDSSALDVVNRATDGAAGNDSLDGDSGYNVIAGEGIQGGGRIPAAVTTNDALGPTASAGNDTITATEGNDTLAGELLSFRGPSFDSTVENLSEDGGSAGNDLIRGGDGNNQISGDFAGLDATRFVGNRLAYNQADQGSSGGDTIGSGSGRDVIAGDALGVSRFAVADAVNAALGAEGRAGDDRISDGGGGDRTSGDALASGREGAAATAANTGEGGGSAGADTVSGGAGADTVAGDTMAVTAGGAALAEGENSALGGIAGGNTILAGSGADLVSGGALAISGSDATATGTNLAEGGGSAAGNDSIRGLDGFDSIAGDSLARGGATASASASADATDGGAAGDDTITGDGAADVLSGDAMALASAGTPEARAENTAAEGSAGSDVMSGQGGNNLIAGDALADGGAGGSAEAENTAQADGVAGSDNLVSGDGRDTIAGDALARGGGAARVTNTSVAVAALAGSDVIISAQGQDVISGDALALDGGTAEVMNDGPAAGDDSISSGGSRDSIAGDALSDGGTASVTGGGDDTIDGGAGDDLISGDALALDGGVAQVSDGGDDLIRGGGGADTVFGDSSGDDSLGGDDTIYGDAGADLLAGDSGDDLLLGGEDDDTLGGGFGDDTLTGGAGADSFLFGRVEDPAGEGNDTVTDFAASEDRLIFSGVTDQDSDTDIDLDDLLNAIASVVDAGAGNDVTVSLTNGASVTFLGVGTGSVTSVEDLVNDPSTQIIVVT</sequence>
<dbReference type="CDD" id="cd00198">
    <property type="entry name" value="vWFA"/>
    <property type="match status" value="2"/>
</dbReference>
<dbReference type="InterPro" id="IPR036415">
    <property type="entry name" value="Lamin_tail_dom_sf"/>
</dbReference>
<dbReference type="Pfam" id="PF13519">
    <property type="entry name" value="VWA_2"/>
    <property type="match status" value="1"/>
</dbReference>
<feature type="compositionally biased region" description="Low complexity" evidence="3">
    <location>
        <begin position="7176"/>
        <end position="7188"/>
    </location>
</feature>
<evidence type="ECO:0000259" key="4">
    <source>
        <dbReference type="PROSITE" id="PS50234"/>
    </source>
</evidence>
<feature type="region of interest" description="Disordered" evidence="3">
    <location>
        <begin position="1"/>
        <end position="24"/>
    </location>
</feature>
<feature type="compositionally biased region" description="Basic and acidic residues" evidence="3">
    <location>
        <begin position="6324"/>
        <end position="6339"/>
    </location>
</feature>
<feature type="compositionally biased region" description="Basic and acidic residues" evidence="3">
    <location>
        <begin position="3511"/>
        <end position="3526"/>
    </location>
</feature>
<dbReference type="PROSITE" id="PS51841">
    <property type="entry name" value="LTD"/>
    <property type="match status" value="1"/>
</dbReference>
<dbReference type="PANTHER" id="PTHR38340:SF1">
    <property type="entry name" value="S-LAYER PROTEIN"/>
    <property type="match status" value="1"/>
</dbReference>
<feature type="region of interest" description="Disordered" evidence="3">
    <location>
        <begin position="3600"/>
        <end position="3650"/>
    </location>
</feature>
<feature type="region of interest" description="Disordered" evidence="3">
    <location>
        <begin position="2979"/>
        <end position="3003"/>
    </location>
</feature>
<dbReference type="InterPro" id="IPR018511">
    <property type="entry name" value="Hemolysin-typ_Ca-bd_CS"/>
</dbReference>
<feature type="region of interest" description="Disordered" evidence="3">
    <location>
        <begin position="7006"/>
        <end position="7030"/>
    </location>
</feature>
<feature type="compositionally biased region" description="Low complexity" evidence="3">
    <location>
        <begin position="6800"/>
        <end position="6817"/>
    </location>
</feature>
<dbReference type="EMBL" id="CAJNIZ010044226">
    <property type="protein sequence ID" value="CAE7682202.1"/>
    <property type="molecule type" value="Genomic_DNA"/>
</dbReference>
<evidence type="ECO:0000256" key="3">
    <source>
        <dbReference type="SAM" id="MobiDB-lite"/>
    </source>
</evidence>
<feature type="region of interest" description="Disordered" evidence="3">
    <location>
        <begin position="5389"/>
        <end position="5410"/>
    </location>
</feature>
<dbReference type="SUPFAM" id="SSF63825">
    <property type="entry name" value="YWTD domain"/>
    <property type="match status" value="1"/>
</dbReference>
<dbReference type="GO" id="GO:0005576">
    <property type="term" value="C:extracellular region"/>
    <property type="evidence" value="ECO:0007669"/>
    <property type="project" value="UniProtKB-SubCell"/>
</dbReference>
<feature type="region of interest" description="Disordered" evidence="3">
    <location>
        <begin position="2715"/>
        <end position="2744"/>
    </location>
</feature>
<feature type="region of interest" description="Disordered" evidence="3">
    <location>
        <begin position="2226"/>
        <end position="2271"/>
    </location>
</feature>
<dbReference type="SUPFAM" id="SSF74853">
    <property type="entry name" value="Lamin A/C globular tail domain"/>
    <property type="match status" value="1"/>
</dbReference>
<feature type="region of interest" description="Disordered" evidence="3">
    <location>
        <begin position="7161"/>
        <end position="7188"/>
    </location>
</feature>
<dbReference type="PROSITE" id="PS50234">
    <property type="entry name" value="VWFA"/>
    <property type="match status" value="2"/>
</dbReference>
<feature type="domain" description="VWFA" evidence="4">
    <location>
        <begin position="671"/>
        <end position="871"/>
    </location>
</feature>
<feature type="compositionally biased region" description="Low complexity" evidence="3">
    <location>
        <begin position="7006"/>
        <end position="7016"/>
    </location>
</feature>
<evidence type="ECO:0000256" key="1">
    <source>
        <dbReference type="ARBA" id="ARBA00004613"/>
    </source>
</evidence>